<keyword evidence="3" id="KW-1185">Reference proteome</keyword>
<dbReference type="Proteomes" id="UP000585905">
    <property type="component" value="Unassembled WGS sequence"/>
</dbReference>
<evidence type="ECO:0000259" key="1">
    <source>
        <dbReference type="Pfam" id="PF00583"/>
    </source>
</evidence>
<accession>A0A839E8E4</accession>
<dbReference type="CDD" id="cd04301">
    <property type="entry name" value="NAT_SF"/>
    <property type="match status" value="1"/>
</dbReference>
<dbReference type="InterPro" id="IPR000182">
    <property type="entry name" value="GNAT_dom"/>
</dbReference>
<evidence type="ECO:0000313" key="3">
    <source>
        <dbReference type="Proteomes" id="UP000585905"/>
    </source>
</evidence>
<dbReference type="AlphaFoldDB" id="A0A839E8E4"/>
<organism evidence="2 3">
    <name type="scientific">Microcella alkalica</name>
    <dbReference type="NCBI Taxonomy" id="355930"/>
    <lineage>
        <taxon>Bacteria</taxon>
        <taxon>Bacillati</taxon>
        <taxon>Actinomycetota</taxon>
        <taxon>Actinomycetes</taxon>
        <taxon>Micrococcales</taxon>
        <taxon>Microbacteriaceae</taxon>
        <taxon>Microcella</taxon>
    </lineage>
</organism>
<dbReference type="InterPro" id="IPR016181">
    <property type="entry name" value="Acyl_CoA_acyltransferase"/>
</dbReference>
<dbReference type="Pfam" id="PF00583">
    <property type="entry name" value="Acetyltransf_1"/>
    <property type="match status" value="1"/>
</dbReference>
<name>A0A839E8E4_9MICO</name>
<feature type="domain" description="N-acetyltransferase" evidence="1">
    <location>
        <begin position="26"/>
        <end position="92"/>
    </location>
</feature>
<protein>
    <submittedName>
        <fullName evidence="2">GNAT superfamily N-acetyltransferase</fullName>
    </submittedName>
</protein>
<dbReference type="EMBL" id="JACGWX010000007">
    <property type="protein sequence ID" value="MBA8848791.1"/>
    <property type="molecule type" value="Genomic_DNA"/>
</dbReference>
<comment type="caution">
    <text evidence="2">The sequence shown here is derived from an EMBL/GenBank/DDBJ whole genome shotgun (WGS) entry which is preliminary data.</text>
</comment>
<reference evidence="2 3" key="1">
    <citation type="submission" date="2020-07" db="EMBL/GenBank/DDBJ databases">
        <title>Sequencing the genomes of 1000 actinobacteria strains.</title>
        <authorList>
            <person name="Klenk H.-P."/>
        </authorList>
    </citation>
    <scope>NUCLEOTIDE SEQUENCE [LARGE SCALE GENOMIC DNA]</scope>
    <source>
        <strain evidence="2 3">DSM 19663</strain>
    </source>
</reference>
<gene>
    <name evidence="2" type="ORF">FHX53_002405</name>
</gene>
<keyword evidence="2" id="KW-0808">Transferase</keyword>
<sequence>MACWREAHGGLLSAEFFEGATPESSAARWAVTIPRLADDGGTLLLAEEDGELVGFACSSPSRGEAPPRPRPLELYAIYVRASAYGSGLGQRLSTTTRSSPLRC</sequence>
<dbReference type="GO" id="GO:0016747">
    <property type="term" value="F:acyltransferase activity, transferring groups other than amino-acyl groups"/>
    <property type="evidence" value="ECO:0007669"/>
    <property type="project" value="InterPro"/>
</dbReference>
<evidence type="ECO:0000313" key="2">
    <source>
        <dbReference type="EMBL" id="MBA8848791.1"/>
    </source>
</evidence>
<dbReference type="SUPFAM" id="SSF55729">
    <property type="entry name" value="Acyl-CoA N-acyltransferases (Nat)"/>
    <property type="match status" value="1"/>
</dbReference>
<dbReference type="Gene3D" id="3.40.630.30">
    <property type="match status" value="1"/>
</dbReference>
<dbReference type="RefSeq" id="WP_182491575.1">
    <property type="nucleotide sequence ID" value="NZ_BAAAOV010000001.1"/>
</dbReference>
<proteinExistence type="predicted"/>